<dbReference type="Proteomes" id="UP000095280">
    <property type="component" value="Unplaced"/>
</dbReference>
<dbReference type="SUPFAM" id="SSF47769">
    <property type="entry name" value="SAM/Pointed domain"/>
    <property type="match status" value="1"/>
</dbReference>
<dbReference type="GO" id="GO:0000932">
    <property type="term" value="C:P-body"/>
    <property type="evidence" value="ECO:0007669"/>
    <property type="project" value="TreeGrafter"/>
</dbReference>
<keyword evidence="4" id="KW-1185">Reference proteome</keyword>
<feature type="compositionally biased region" description="Low complexity" evidence="3">
    <location>
        <begin position="114"/>
        <end position="132"/>
    </location>
</feature>
<dbReference type="PANTHER" id="PTHR12515">
    <property type="entry name" value="STERILE ALPHA MOTIF DOMAIN CONTAINING PROTEIN 4-RELATED"/>
    <property type="match status" value="1"/>
</dbReference>
<reference evidence="5" key="1">
    <citation type="submission" date="2016-11" db="UniProtKB">
        <authorList>
            <consortium name="WormBaseParasite"/>
        </authorList>
    </citation>
    <scope>IDENTIFICATION</scope>
</reference>
<evidence type="ECO:0000256" key="3">
    <source>
        <dbReference type="SAM" id="MobiDB-lite"/>
    </source>
</evidence>
<sequence>MQVQYYHPMGPHLLYHYTAIPSNAVNAPAPHPPPPPPPPQYFAFPLMLQQQQQHPHQRQQQHHQAPVPSPAAEAAAAAFFAQQQQLAGLALHFQSLSVGGNHGNHNALQVRNGSSSSSNSSSSSSSNASCSSIGPFDVERARSTSFGQPDYQWKLLVWLKTHRMHKYFDRLRKYSFEQLLNLDRDTLEAEQFTQGAIKKLLGMLERVRTDRAAFESPTRIAGTGASASGVVKIKQPQAVFPPTLSQPPPPPPLPLHPHRHLQQQNLINYRQQRFLCRQP</sequence>
<proteinExistence type="predicted"/>
<evidence type="ECO:0000256" key="2">
    <source>
        <dbReference type="ARBA" id="ARBA00022490"/>
    </source>
</evidence>
<dbReference type="PANTHER" id="PTHR12515:SF5">
    <property type="entry name" value="PROTEIN SMAUG"/>
    <property type="match status" value="1"/>
</dbReference>
<evidence type="ECO:0000256" key="1">
    <source>
        <dbReference type="ARBA" id="ARBA00004496"/>
    </source>
</evidence>
<dbReference type="Gene3D" id="1.10.150.50">
    <property type="entry name" value="Transcription Factor, Ets-1"/>
    <property type="match status" value="1"/>
</dbReference>
<protein>
    <submittedName>
        <fullName evidence="5">SAM domain-containing protein</fullName>
    </submittedName>
</protein>
<name>A0A1I8HZA1_9PLAT</name>
<dbReference type="InterPro" id="IPR013761">
    <property type="entry name" value="SAM/pointed_sf"/>
</dbReference>
<dbReference type="GO" id="GO:0003729">
    <property type="term" value="F:mRNA binding"/>
    <property type="evidence" value="ECO:0007669"/>
    <property type="project" value="TreeGrafter"/>
</dbReference>
<evidence type="ECO:0000313" key="4">
    <source>
        <dbReference type="Proteomes" id="UP000095280"/>
    </source>
</evidence>
<dbReference type="AlphaFoldDB" id="A0A1I8HZA1"/>
<feature type="compositionally biased region" description="Low complexity" evidence="3">
    <location>
        <begin position="62"/>
        <end position="72"/>
    </location>
</feature>
<feature type="compositionally biased region" description="Polar residues" evidence="3">
    <location>
        <begin position="102"/>
        <end position="113"/>
    </location>
</feature>
<dbReference type="InterPro" id="IPR050897">
    <property type="entry name" value="SMAUG/VTS1_RNA-bind"/>
</dbReference>
<dbReference type="WBParaSite" id="maker-uti_cns_0008893-snap-gene-0.15-mRNA-1">
    <property type="protein sequence ID" value="maker-uti_cns_0008893-snap-gene-0.15-mRNA-1"/>
    <property type="gene ID" value="maker-uti_cns_0008893-snap-gene-0.15"/>
</dbReference>
<accession>A0A1I8HZA1</accession>
<comment type="subcellular location">
    <subcellularLocation>
        <location evidence="1">Cytoplasm</location>
    </subcellularLocation>
</comment>
<keyword evidence="2" id="KW-0963">Cytoplasm</keyword>
<organism evidence="4 5">
    <name type="scientific">Macrostomum lignano</name>
    <dbReference type="NCBI Taxonomy" id="282301"/>
    <lineage>
        <taxon>Eukaryota</taxon>
        <taxon>Metazoa</taxon>
        <taxon>Spiralia</taxon>
        <taxon>Lophotrochozoa</taxon>
        <taxon>Platyhelminthes</taxon>
        <taxon>Rhabditophora</taxon>
        <taxon>Macrostomorpha</taxon>
        <taxon>Macrostomida</taxon>
        <taxon>Macrostomidae</taxon>
        <taxon>Macrostomum</taxon>
    </lineage>
</organism>
<evidence type="ECO:0000313" key="5">
    <source>
        <dbReference type="WBParaSite" id="maker-uti_cns_0008893-snap-gene-0.15-mRNA-1"/>
    </source>
</evidence>
<feature type="region of interest" description="Disordered" evidence="3">
    <location>
        <begin position="102"/>
        <end position="132"/>
    </location>
</feature>
<feature type="region of interest" description="Disordered" evidence="3">
    <location>
        <begin position="49"/>
        <end position="72"/>
    </location>
</feature>
<dbReference type="GO" id="GO:0000289">
    <property type="term" value="P:nuclear-transcribed mRNA poly(A) tail shortening"/>
    <property type="evidence" value="ECO:0007669"/>
    <property type="project" value="TreeGrafter"/>
</dbReference>